<keyword evidence="4" id="KW-1185">Reference proteome</keyword>
<reference evidence="2 3" key="3">
    <citation type="submission" date="2020-08" db="EMBL/GenBank/DDBJ databases">
        <title>Genomic Encyclopedia of Type Strains, Phase IV (KMG-IV): sequencing the most valuable type-strain genomes for metagenomic binning, comparative biology and taxonomic classification.</title>
        <authorList>
            <person name="Goeker M."/>
        </authorList>
    </citation>
    <scope>NUCLEOTIDE SEQUENCE [LARGE SCALE GENOMIC DNA]</scope>
    <source>
        <strain evidence="2 3">DSM 100774</strain>
    </source>
</reference>
<gene>
    <name evidence="1" type="ORF">GCM10007422_17880</name>
    <name evidence="2" type="ORF">GGQ60_000633</name>
</gene>
<comment type="caution">
    <text evidence="2">The sequence shown here is derived from an EMBL/GenBank/DDBJ whole genome shotgun (WGS) entry which is preliminary data.</text>
</comment>
<dbReference type="RefSeq" id="WP_183759918.1">
    <property type="nucleotide sequence ID" value="NZ_BMHZ01000002.1"/>
</dbReference>
<evidence type="ECO:0000313" key="1">
    <source>
        <dbReference type="EMBL" id="GGH03063.1"/>
    </source>
</evidence>
<reference evidence="1" key="4">
    <citation type="submission" date="2024-05" db="EMBL/GenBank/DDBJ databases">
        <authorList>
            <person name="Sun Q."/>
            <person name="Zhou Y."/>
        </authorList>
    </citation>
    <scope>NUCLEOTIDE SEQUENCE</scope>
    <source>
        <strain evidence="1">CGMCC 1.15287</strain>
    </source>
</reference>
<evidence type="ECO:0000313" key="2">
    <source>
        <dbReference type="EMBL" id="MBB4106673.1"/>
    </source>
</evidence>
<dbReference type="InterPro" id="IPR018490">
    <property type="entry name" value="cNMP-bd_dom_sf"/>
</dbReference>
<dbReference type="Proteomes" id="UP000642938">
    <property type="component" value="Unassembled WGS sequence"/>
</dbReference>
<dbReference type="AlphaFoldDB" id="A0A7W6P4E0"/>
<evidence type="ECO:0000313" key="3">
    <source>
        <dbReference type="Proteomes" id="UP000532273"/>
    </source>
</evidence>
<dbReference type="EMBL" id="JACIEF010000001">
    <property type="protein sequence ID" value="MBB4106673.1"/>
    <property type="molecule type" value="Genomic_DNA"/>
</dbReference>
<proteinExistence type="predicted"/>
<dbReference type="Proteomes" id="UP000532273">
    <property type="component" value="Unassembled WGS sequence"/>
</dbReference>
<dbReference type="InterPro" id="IPR014710">
    <property type="entry name" value="RmlC-like_jellyroll"/>
</dbReference>
<dbReference type="SUPFAM" id="SSF51206">
    <property type="entry name" value="cAMP-binding domain-like"/>
    <property type="match status" value="1"/>
</dbReference>
<reference evidence="1" key="1">
    <citation type="journal article" date="2014" name="Int. J. Syst. Evol. Microbiol.">
        <title>Complete genome of a new Firmicutes species belonging to the dominant human colonic microbiota ('Ruminococcus bicirculans') reveals two chromosomes and a selective capacity to utilize plant glucans.</title>
        <authorList>
            <consortium name="NISC Comparative Sequencing Program"/>
            <person name="Wegmann U."/>
            <person name="Louis P."/>
            <person name="Goesmann A."/>
            <person name="Henrissat B."/>
            <person name="Duncan S.H."/>
            <person name="Flint H.J."/>
        </authorList>
    </citation>
    <scope>NUCLEOTIDE SEQUENCE</scope>
    <source>
        <strain evidence="1">CGMCC 1.15287</strain>
    </source>
</reference>
<accession>A0A7W6P4E0</accession>
<dbReference type="EMBL" id="BMHZ01000002">
    <property type="protein sequence ID" value="GGH03063.1"/>
    <property type="molecule type" value="Genomic_DNA"/>
</dbReference>
<evidence type="ECO:0000313" key="4">
    <source>
        <dbReference type="Proteomes" id="UP000642938"/>
    </source>
</evidence>
<dbReference type="Gene3D" id="2.60.120.10">
    <property type="entry name" value="Jelly Rolls"/>
    <property type="match status" value="1"/>
</dbReference>
<reference evidence="4" key="2">
    <citation type="journal article" date="2019" name="Int. J. Syst. Evol. Microbiol.">
        <title>The Global Catalogue of Microorganisms (GCM) 10K type strain sequencing project: providing services to taxonomists for standard genome sequencing and annotation.</title>
        <authorList>
            <consortium name="The Broad Institute Genomics Platform"/>
            <consortium name="The Broad Institute Genome Sequencing Center for Infectious Disease"/>
            <person name="Wu L."/>
            <person name="Ma J."/>
        </authorList>
    </citation>
    <scope>NUCLEOTIDE SEQUENCE [LARGE SCALE GENOMIC DNA]</scope>
    <source>
        <strain evidence="4">CGMCC 1.15287</strain>
    </source>
</reference>
<organism evidence="2 3">
    <name type="scientific">Pedobacter zeae</name>
    <dbReference type="NCBI Taxonomy" id="1737356"/>
    <lineage>
        <taxon>Bacteria</taxon>
        <taxon>Pseudomonadati</taxon>
        <taxon>Bacteroidota</taxon>
        <taxon>Sphingobacteriia</taxon>
        <taxon>Sphingobacteriales</taxon>
        <taxon>Sphingobacteriaceae</taxon>
        <taxon>Pedobacter</taxon>
    </lineage>
</organism>
<sequence length="192" mass="22343">MENESYFKKIGVYLSTSYALRCYLGYIQEEHVFKKKQVINVSDRYFSTLLFVGTGTLRLYAVKNEEEATILFWQKGQFIPPMHTLGQDTQKEIYIEFLEETTLIGYSEKHTTNLYKLFPEFQELISKLYQQQVTELIMHAQSLAHLNASGRFNALMKSKPALFNLCELKIIANYLGIHPKVLSRLRAEAVKK</sequence>
<protein>
    <submittedName>
        <fullName evidence="2">CRP-like cAMP-binding protein</fullName>
    </submittedName>
</protein>
<name>A0A7W6P4E0_9SPHI</name>